<proteinExistence type="predicted"/>
<dbReference type="VEuPathDB" id="FungiDB:PV08_11736"/>
<sequence>MIVERATEKTADYRMNIGMRVAVWPIRYPFIADSLQGTREIAKENTVHVAIVDDEATVPRTLDNAREKTTAISIVSDEAAALPLDKAREDPATITVETEEVPVLTIGDRPTEWSDKQRNHDRGSRRSNASAKSANYSHAGRKGRSHKNKNGNEKPDNGRGLHNREPSGPSQHPMTKAEIPTKYCTSCHRSNHHRGDNCAKPKTFVIARFDTIWHEFCPTETSNIAGKVPSTLIEVKDMTYIFGKFLVESGNEFIMQRDKLVTTVDDFMRTNIRGDSYNAWRDYMCSCALATNHLFSQVRKYLQVYMGEQLDKSLRSLAEIDKVSINQETRFEDMDRYLHSIRDDHEKIKITSLGAFNLAIQDLGSFWKYYRITQKDLVGRLENLVKDHPEFKASGKVEAGIRMPAILLPTLAEGPPTTFCHEDYKLPPVEAAERAWQEATHEAKE</sequence>
<gene>
    <name evidence="2" type="ORF">PV08_11736</name>
</gene>
<feature type="region of interest" description="Disordered" evidence="1">
    <location>
        <begin position="91"/>
        <end position="176"/>
    </location>
</feature>
<feature type="compositionally biased region" description="Basic and acidic residues" evidence="1">
    <location>
        <begin position="150"/>
        <end position="165"/>
    </location>
</feature>
<evidence type="ECO:0000313" key="2">
    <source>
        <dbReference type="EMBL" id="KIW09960.1"/>
    </source>
</evidence>
<keyword evidence="3" id="KW-1185">Reference proteome</keyword>
<evidence type="ECO:0000256" key="1">
    <source>
        <dbReference type="SAM" id="MobiDB-lite"/>
    </source>
</evidence>
<organism evidence="2 3">
    <name type="scientific">Exophiala spinifera</name>
    <dbReference type="NCBI Taxonomy" id="91928"/>
    <lineage>
        <taxon>Eukaryota</taxon>
        <taxon>Fungi</taxon>
        <taxon>Dikarya</taxon>
        <taxon>Ascomycota</taxon>
        <taxon>Pezizomycotina</taxon>
        <taxon>Eurotiomycetes</taxon>
        <taxon>Chaetothyriomycetidae</taxon>
        <taxon>Chaetothyriales</taxon>
        <taxon>Herpotrichiellaceae</taxon>
        <taxon>Exophiala</taxon>
    </lineage>
</organism>
<dbReference type="Proteomes" id="UP000053328">
    <property type="component" value="Unassembled WGS sequence"/>
</dbReference>
<feature type="compositionally biased region" description="Basic residues" evidence="1">
    <location>
        <begin position="139"/>
        <end position="149"/>
    </location>
</feature>
<accession>A0A0D2AU14</accession>
<dbReference type="GeneID" id="27338819"/>
<protein>
    <submittedName>
        <fullName evidence="2">Uncharacterized protein</fullName>
    </submittedName>
</protein>
<evidence type="ECO:0000313" key="3">
    <source>
        <dbReference type="Proteomes" id="UP000053328"/>
    </source>
</evidence>
<dbReference type="AlphaFoldDB" id="A0A0D2AU14"/>
<feature type="compositionally biased region" description="Basic and acidic residues" evidence="1">
    <location>
        <begin position="109"/>
        <end position="124"/>
    </location>
</feature>
<dbReference type="EMBL" id="KN847501">
    <property type="protein sequence ID" value="KIW09960.1"/>
    <property type="molecule type" value="Genomic_DNA"/>
</dbReference>
<name>A0A0D2AU14_9EURO</name>
<dbReference type="HOGENOM" id="CLU_615435_0_0_1"/>
<feature type="compositionally biased region" description="Low complexity" evidence="1">
    <location>
        <begin position="126"/>
        <end position="138"/>
    </location>
</feature>
<reference evidence="2 3" key="1">
    <citation type="submission" date="2015-01" db="EMBL/GenBank/DDBJ databases">
        <title>The Genome Sequence of Exophiala spinifera CBS89968.</title>
        <authorList>
            <consortium name="The Broad Institute Genomics Platform"/>
            <person name="Cuomo C."/>
            <person name="de Hoog S."/>
            <person name="Gorbushina A."/>
            <person name="Stielow B."/>
            <person name="Teixiera M."/>
            <person name="Abouelleil A."/>
            <person name="Chapman S.B."/>
            <person name="Priest M."/>
            <person name="Young S.K."/>
            <person name="Wortman J."/>
            <person name="Nusbaum C."/>
            <person name="Birren B."/>
        </authorList>
    </citation>
    <scope>NUCLEOTIDE SEQUENCE [LARGE SCALE GENOMIC DNA]</scope>
    <source>
        <strain evidence="2 3">CBS 89968</strain>
    </source>
</reference>
<dbReference type="RefSeq" id="XP_016230176.1">
    <property type="nucleotide sequence ID" value="XM_016386044.1"/>
</dbReference>